<dbReference type="InterPro" id="IPR018306">
    <property type="entry name" value="Phage_T5_Orf172_DNA-bd"/>
</dbReference>
<reference evidence="2" key="1">
    <citation type="submission" date="2013-01" db="EMBL/GenBank/DDBJ databases">
        <title>Genome assembly of Mariniradius saccharolyticus AK6.</title>
        <authorList>
            <person name="Vaidya B."/>
            <person name="Khatri I."/>
            <person name="Tanuku N.R.S."/>
            <person name="Subramanian S."/>
            <person name="Pinnaka A."/>
        </authorList>
    </citation>
    <scope>NUCLEOTIDE SEQUENCE [LARGE SCALE GENOMIC DNA]</scope>
    <source>
        <strain evidence="2">AK6</strain>
    </source>
</reference>
<sequence>MPGLVKVGKSTRSPEIRATELSQASGVPHSFQIVYQTLVDNCDLAEREVHRFLNAFRENSNREFFRIPVNRAIDVLRKVISENNLKESDHEIDPYRFAYEEFHSAEALFEKVISNEKYWEQAKLHLKEGFLINWLKNKSEFDALVNAEQYKARKNDIDYYFSVIVFSIVPGNFRIFGYNISSVGDIRNYFEQDFENDRGFLTLYLSGKLSKIYEGFLNSKGTTENQVSKFLSFSNSSSGKPLEERKKKLRKILEWKSNSNKFLHFDSVNFEKVDYLLKKSEWNEQAGLLNIPYDITEKAFSKEESEVIESVNYLNRVKSLLFDTNSNLPQNKDLSKFVSRQDHLREIGYLTGSEYLSFLKCKYSMDDFKKINNEYMIPKEIWNSFINPKSFFEFLINRDYLLYLVGEYSELKGWLFAGNSYRNYYEILEKRVDGIYENAETKDHKRELIYSQKNWIIFKNYVEQSKILKDHFSSNVGFLISKVELAEKTKYLLEKYLIPVEQMNGIKTGDFDSLNEFYLSKVPKIEKSVLEDRLIHEKIRSSLKNGCKKDFEDSLSALSKTFKKESTIRYQPLYNSSLVTNFSLEFIPTNQFLSTLSLPGQLRKKLRSDNCDEYLEGLSVFFEYANFWIPKKTHKVLEDEFVLPLSVLRSLIGINIDEYLRSVEFLIANGLEIINGLEENSTNLGVKGFLINNWGPSKSPNDRRLSANLTRNQYSNLFSSTGRSEFSFFEKGKFSYKTDYNNSRSKVLSDLWDGTVDTACLVFCDHKLITKKEISDYRNKLGEDALSYFHLKYGLNIDDYSEAKKVLSLGYDKRLDSRISYLIKNVDLRFRFLPEELRKYLKNYLANLMNLKISFSNVDSNIIAQLEEYSQMNSFSFTLKKRKFHSFLKDNYYRISTKNDFWSGMLNYLNENS</sequence>
<evidence type="ECO:0000259" key="1">
    <source>
        <dbReference type="SMART" id="SM00974"/>
    </source>
</evidence>
<evidence type="ECO:0000313" key="3">
    <source>
        <dbReference type="Proteomes" id="UP000010953"/>
    </source>
</evidence>
<feature type="domain" description="Bacteriophage T5 Orf172 DNA-binding" evidence="1">
    <location>
        <begin position="1"/>
        <end position="79"/>
    </location>
</feature>
<dbReference type="eggNOG" id="COG0790">
    <property type="taxonomic scope" value="Bacteria"/>
</dbReference>
<accession>M7XGA0</accession>
<comment type="caution">
    <text evidence="2">The sequence shown here is derived from an EMBL/GenBank/DDBJ whole genome shotgun (WGS) entry which is preliminary data.</text>
</comment>
<name>M7XGA0_9BACT</name>
<dbReference type="Pfam" id="PF10544">
    <property type="entry name" value="T5orf172"/>
    <property type="match status" value="1"/>
</dbReference>
<dbReference type="EMBL" id="AMZY02000008">
    <property type="protein sequence ID" value="EMS33849.1"/>
    <property type="molecule type" value="Genomic_DNA"/>
</dbReference>
<organism evidence="2 3">
    <name type="scientific">Mariniradius saccharolyticus AK6</name>
    <dbReference type="NCBI Taxonomy" id="1239962"/>
    <lineage>
        <taxon>Bacteria</taxon>
        <taxon>Pseudomonadati</taxon>
        <taxon>Bacteroidota</taxon>
        <taxon>Cytophagia</taxon>
        <taxon>Cytophagales</taxon>
        <taxon>Cyclobacteriaceae</taxon>
        <taxon>Mariniradius</taxon>
    </lineage>
</organism>
<evidence type="ECO:0000313" key="2">
    <source>
        <dbReference type="EMBL" id="EMS33849.1"/>
    </source>
</evidence>
<dbReference type="InParanoid" id="M7XGA0"/>
<dbReference type="SMART" id="SM00974">
    <property type="entry name" value="T5orf172"/>
    <property type="match status" value="1"/>
</dbReference>
<gene>
    <name evidence="2" type="ORF">C943_04168</name>
</gene>
<proteinExistence type="predicted"/>
<dbReference type="AlphaFoldDB" id="M7XGA0"/>
<protein>
    <recommendedName>
        <fullName evidence="1">Bacteriophage T5 Orf172 DNA-binding domain-containing protein</fullName>
    </recommendedName>
</protein>
<keyword evidence="3" id="KW-1185">Reference proteome</keyword>
<dbReference type="Proteomes" id="UP000010953">
    <property type="component" value="Unassembled WGS sequence"/>
</dbReference>